<gene>
    <name evidence="1" type="ORF">SAMN04489758_101146</name>
</gene>
<evidence type="ECO:0008006" key="3">
    <source>
        <dbReference type="Google" id="ProtNLM"/>
    </source>
</evidence>
<name>A0A1I0BJ38_9FIRM</name>
<dbReference type="GeneID" id="78287190"/>
<accession>A0A1I0BJ38</accession>
<dbReference type="Gene3D" id="3.30.420.240">
    <property type="match status" value="1"/>
</dbReference>
<organism evidence="1 2">
    <name type="scientific">Thomasclavelia cocleata</name>
    <dbReference type="NCBI Taxonomy" id="69824"/>
    <lineage>
        <taxon>Bacteria</taxon>
        <taxon>Bacillati</taxon>
        <taxon>Bacillota</taxon>
        <taxon>Erysipelotrichia</taxon>
        <taxon>Erysipelotrichales</taxon>
        <taxon>Coprobacillaceae</taxon>
        <taxon>Thomasclavelia</taxon>
    </lineage>
</organism>
<dbReference type="InterPro" id="IPR027417">
    <property type="entry name" value="P-loop_NTPase"/>
</dbReference>
<proteinExistence type="predicted"/>
<dbReference type="RefSeq" id="WP_092351466.1">
    <property type="nucleotide sequence ID" value="NZ_FOIN01000001.1"/>
</dbReference>
<dbReference type="EMBL" id="FOIN01000001">
    <property type="protein sequence ID" value="SET07003.1"/>
    <property type="molecule type" value="Genomic_DNA"/>
</dbReference>
<protein>
    <recommendedName>
        <fullName evidence="3">Terminase-like family protein</fullName>
    </recommendedName>
</protein>
<keyword evidence="2" id="KW-1185">Reference proteome</keyword>
<dbReference type="AlphaFoldDB" id="A0A1I0BJ38"/>
<dbReference type="OrthoDB" id="1953225at2"/>
<evidence type="ECO:0000313" key="1">
    <source>
        <dbReference type="EMBL" id="SET07003.1"/>
    </source>
</evidence>
<dbReference type="Gene3D" id="3.40.50.300">
    <property type="entry name" value="P-loop containing nucleotide triphosphate hydrolases"/>
    <property type="match status" value="1"/>
</dbReference>
<sequence>MIVDKFEIKTDLEIQIEKEEKFLKVIGDLTSYFREYPHLFAKYYLNIELRPFQEIVLYQMFHNNHVNLNACRGLGKSWLIAVYAVIKCILYPGSKVCVTSSKLKQAVEVLKKISNELCLKQGFGSELLNAEIKKILLNGEDPQIIFHNGSFIYAVAANKNARSKRSTDNIYDEFVQMDPTIINDVLEPFLTSKRQPGFINNAKYANDVEENSEFYLSSAWYQSEWSFGRVQDYIENMLLGDSYFSCSLPYQLSIESGLLSPSRIKAVYKKRNFDPIKFAMEYEAIWFGSSGSEFFSYEDIKPRCILNDSLPIPDNVMLNKSKVPEPKFNERRILSLDVALMASNGNKNNDAACIIINDAIMDNSYTYNANIRFVETFEGLRTEELGSIAMEYYYKYKCTDIVVDARGNGQGVIDHITKEQHDRHTGEILIPFKAVNDVEWANRCKSDTYTKSLWIINGSPKLNDEANNYVRNGFLNNKLSLLISEYDCYNYLIETVPGFENKNDKIQLNYQKPYIETALMINEMINLEWELVGVYVKVEEKSGMRKDRYSSLAYNIWVMKQLEFRLEPELEEDIEFDDLPFRQPNLGISEGYC</sequence>
<evidence type="ECO:0000313" key="2">
    <source>
        <dbReference type="Proteomes" id="UP000198558"/>
    </source>
</evidence>
<dbReference type="Proteomes" id="UP000198558">
    <property type="component" value="Unassembled WGS sequence"/>
</dbReference>
<reference evidence="2" key="1">
    <citation type="submission" date="2016-10" db="EMBL/GenBank/DDBJ databases">
        <authorList>
            <person name="Varghese N."/>
            <person name="Submissions S."/>
        </authorList>
    </citation>
    <scope>NUCLEOTIDE SEQUENCE [LARGE SCALE GENOMIC DNA]</scope>
    <source>
        <strain evidence="2">DSM 1551</strain>
    </source>
</reference>